<proteinExistence type="predicted"/>
<dbReference type="EMBL" id="BARS01031152">
    <property type="protein sequence ID" value="GAG28065.1"/>
    <property type="molecule type" value="Genomic_DNA"/>
</dbReference>
<organism evidence="1">
    <name type="scientific">marine sediment metagenome</name>
    <dbReference type="NCBI Taxonomy" id="412755"/>
    <lineage>
        <taxon>unclassified sequences</taxon>
        <taxon>metagenomes</taxon>
        <taxon>ecological metagenomes</taxon>
    </lineage>
</organism>
<reference evidence="1" key="1">
    <citation type="journal article" date="2014" name="Front. Microbiol.">
        <title>High frequency of phylogenetically diverse reductive dehalogenase-homologous genes in deep subseafloor sedimentary metagenomes.</title>
        <authorList>
            <person name="Kawai M."/>
            <person name="Futagami T."/>
            <person name="Toyoda A."/>
            <person name="Takaki Y."/>
            <person name="Nishi S."/>
            <person name="Hori S."/>
            <person name="Arai W."/>
            <person name="Tsubouchi T."/>
            <person name="Morono Y."/>
            <person name="Uchiyama I."/>
            <person name="Ito T."/>
            <person name="Fujiyama A."/>
            <person name="Inagaki F."/>
            <person name="Takami H."/>
        </authorList>
    </citation>
    <scope>NUCLEOTIDE SEQUENCE</scope>
    <source>
        <strain evidence="1">Expedition CK06-06</strain>
    </source>
</reference>
<accession>X0WBN8</accession>
<dbReference type="AlphaFoldDB" id="X0WBN8"/>
<gene>
    <name evidence="1" type="ORF">S01H1_48510</name>
</gene>
<feature type="non-terminal residue" evidence="1">
    <location>
        <position position="1"/>
    </location>
</feature>
<name>X0WBN8_9ZZZZ</name>
<sequence length="52" mass="5750">VKEGQYVEVSSTDGELDIWDYTTPGDWFDVVGEAAKDAADTDTEIAVWLGKR</sequence>
<evidence type="ECO:0000313" key="1">
    <source>
        <dbReference type="EMBL" id="GAG28065.1"/>
    </source>
</evidence>
<protein>
    <submittedName>
        <fullName evidence="1">Uncharacterized protein</fullName>
    </submittedName>
</protein>
<comment type="caution">
    <text evidence="1">The sequence shown here is derived from an EMBL/GenBank/DDBJ whole genome shotgun (WGS) entry which is preliminary data.</text>
</comment>